<feature type="compositionally biased region" description="Basic and acidic residues" evidence="3">
    <location>
        <begin position="316"/>
        <end position="327"/>
    </location>
</feature>
<sequence>MASGGPLPGSAGVGDKRSEPATGCPCPASCGASISSRDQHPLCIACMGVSHAQESLANPESCVHCIKKPVRILKRRWRVSAAPKENPGLDSTVASATANVKPSRSWGDMVDFPLDSPLPDNLLEHYEDEEGEGEGTEDDASAEALSDEVDEEEEEEEDAILIQPSRPSSALSGSTPALRQGGGHTPPGRQLLPAVPACMKEIRKYWAGYPLRATRAWKFTVEVISAWVTPHSSNLQWHITYTRIGEPPCHRLAPPCLCLWSRSTSSPSALHSAKFPFSAPTGASSEKGEFARSQWPTSTVTSQHFVFKNKNLTDASRLRAEGTENKEKRKHPSSLSHKGEEKSAVLPSLSEAGEGTAVYQATTRGRQRPRGEPEQAAAYSRSKRSRMRSGAEHYTGPTVGACDSVACMHGLSLGSTIEKGYRLQFAIKPPVFNGVVFSTATGESAEVLETEIASLLSKAAIRMLGEEEIQQGFYSRYFVIPKKGGSLRPILDLRILNAHLRKYAFKMNTNETLFRSIRPADCQSKRGRLVYDPSSPILAWQALDPRNSPAPLRGPVAPPPTEGSTYTGAGADFSPATPAACALGLARERMNLHAVGLPLRVINTIQSARATSTQTLYDLKWRVFEKWCEEKHVVSFQCSVAEVLCFLQEMLDKGRAFSTIKDYGKVVLKANPAFVPKVINSAYSCSSVELRAFHPPPFSSQEESRLNTLCPVWALRVYVDRMKGFRKSNQLFVSWASTHRGKPVSRQRLSHWLVEAICRAYEYSGLQMPDGLRAHSTRGMATSWALFRGVSVQDICAAASWATPHTFVRFYRLDVTAPSVVHSVLSGGSP</sequence>
<feature type="compositionally biased region" description="Polar residues" evidence="3">
    <location>
        <begin position="165"/>
        <end position="177"/>
    </location>
</feature>
<gene>
    <name evidence="4" type="ORF">SKAU_G00284600</name>
</gene>
<dbReference type="InterPro" id="IPR010998">
    <property type="entry name" value="Integrase_recombinase_N"/>
</dbReference>
<dbReference type="Gene3D" id="1.10.150.130">
    <property type="match status" value="1"/>
</dbReference>
<feature type="compositionally biased region" description="Acidic residues" evidence="3">
    <location>
        <begin position="126"/>
        <end position="159"/>
    </location>
</feature>
<dbReference type="InterPro" id="IPR013762">
    <property type="entry name" value="Integrase-like_cat_sf"/>
</dbReference>
<comment type="caution">
    <text evidence="4">The sequence shown here is derived from an EMBL/GenBank/DDBJ whole genome shotgun (WGS) entry which is preliminary data.</text>
</comment>
<dbReference type="SUPFAM" id="SSF56672">
    <property type="entry name" value="DNA/RNA polymerases"/>
    <property type="match status" value="1"/>
</dbReference>
<accession>A0A9Q1EXQ7</accession>
<dbReference type="InterPro" id="IPR011010">
    <property type="entry name" value="DNA_brk_join_enz"/>
</dbReference>
<name>A0A9Q1EXQ7_SYNKA</name>
<proteinExistence type="predicted"/>
<dbReference type="SUPFAM" id="SSF47823">
    <property type="entry name" value="lambda integrase-like, N-terminal domain"/>
    <property type="match status" value="1"/>
</dbReference>
<dbReference type="GO" id="GO:0015074">
    <property type="term" value="P:DNA integration"/>
    <property type="evidence" value="ECO:0007669"/>
    <property type="project" value="InterPro"/>
</dbReference>
<feature type="region of interest" description="Disordered" evidence="3">
    <location>
        <begin position="549"/>
        <end position="569"/>
    </location>
</feature>
<evidence type="ECO:0000256" key="1">
    <source>
        <dbReference type="ARBA" id="ARBA00023125"/>
    </source>
</evidence>
<dbReference type="Proteomes" id="UP001152622">
    <property type="component" value="Chromosome 11"/>
</dbReference>
<evidence type="ECO:0000256" key="3">
    <source>
        <dbReference type="SAM" id="MobiDB-lite"/>
    </source>
</evidence>
<dbReference type="OrthoDB" id="8954815at2759"/>
<dbReference type="AlphaFoldDB" id="A0A9Q1EXQ7"/>
<dbReference type="PANTHER" id="PTHR35617:SF3">
    <property type="entry name" value="CORE-BINDING (CB) DOMAIN-CONTAINING PROTEIN"/>
    <property type="match status" value="1"/>
</dbReference>
<organism evidence="4 5">
    <name type="scientific">Synaphobranchus kaupii</name>
    <name type="common">Kaup's arrowtooth eel</name>
    <dbReference type="NCBI Taxonomy" id="118154"/>
    <lineage>
        <taxon>Eukaryota</taxon>
        <taxon>Metazoa</taxon>
        <taxon>Chordata</taxon>
        <taxon>Craniata</taxon>
        <taxon>Vertebrata</taxon>
        <taxon>Euteleostomi</taxon>
        <taxon>Actinopterygii</taxon>
        <taxon>Neopterygii</taxon>
        <taxon>Teleostei</taxon>
        <taxon>Anguilliformes</taxon>
        <taxon>Synaphobranchidae</taxon>
        <taxon>Synaphobranchus</taxon>
    </lineage>
</organism>
<evidence type="ECO:0000256" key="2">
    <source>
        <dbReference type="ARBA" id="ARBA00023172"/>
    </source>
</evidence>
<feature type="compositionally biased region" description="Polar residues" evidence="3">
    <location>
        <begin position="92"/>
        <end position="102"/>
    </location>
</feature>
<feature type="region of interest" description="Disordered" evidence="3">
    <location>
        <begin position="83"/>
        <end position="189"/>
    </location>
</feature>
<keyword evidence="2" id="KW-0233">DNA recombination</keyword>
<protein>
    <recommendedName>
        <fullName evidence="6">Tyr recombinase domain-containing protein</fullName>
    </recommendedName>
</protein>
<feature type="region of interest" description="Disordered" evidence="3">
    <location>
        <begin position="1"/>
        <end position="24"/>
    </location>
</feature>
<dbReference type="GO" id="GO:0003677">
    <property type="term" value="F:DNA binding"/>
    <property type="evidence" value="ECO:0007669"/>
    <property type="project" value="UniProtKB-KW"/>
</dbReference>
<evidence type="ECO:0000313" key="5">
    <source>
        <dbReference type="Proteomes" id="UP001152622"/>
    </source>
</evidence>
<dbReference type="SUPFAM" id="SSF56349">
    <property type="entry name" value="DNA breaking-rejoining enzymes"/>
    <property type="match status" value="1"/>
</dbReference>
<dbReference type="Gene3D" id="3.10.10.10">
    <property type="entry name" value="HIV Type 1 Reverse Transcriptase, subunit A, domain 1"/>
    <property type="match status" value="1"/>
</dbReference>
<reference evidence="4" key="1">
    <citation type="journal article" date="2023" name="Science">
        <title>Genome structures resolve the early diversification of teleost fishes.</title>
        <authorList>
            <person name="Parey E."/>
            <person name="Louis A."/>
            <person name="Montfort J."/>
            <person name="Bouchez O."/>
            <person name="Roques C."/>
            <person name="Iampietro C."/>
            <person name="Lluch J."/>
            <person name="Castinel A."/>
            <person name="Donnadieu C."/>
            <person name="Desvignes T."/>
            <person name="Floi Bucao C."/>
            <person name="Jouanno E."/>
            <person name="Wen M."/>
            <person name="Mejri S."/>
            <person name="Dirks R."/>
            <person name="Jansen H."/>
            <person name="Henkel C."/>
            <person name="Chen W.J."/>
            <person name="Zahm M."/>
            <person name="Cabau C."/>
            <person name="Klopp C."/>
            <person name="Thompson A.W."/>
            <person name="Robinson-Rechavi M."/>
            <person name="Braasch I."/>
            <person name="Lecointre G."/>
            <person name="Bobe J."/>
            <person name="Postlethwait J.H."/>
            <person name="Berthelot C."/>
            <person name="Roest Crollius H."/>
            <person name="Guiguen Y."/>
        </authorList>
    </citation>
    <scope>NUCLEOTIDE SEQUENCE</scope>
    <source>
        <strain evidence="4">WJC10195</strain>
    </source>
</reference>
<dbReference type="EMBL" id="JAINUF010000011">
    <property type="protein sequence ID" value="KAJ8347059.1"/>
    <property type="molecule type" value="Genomic_DNA"/>
</dbReference>
<evidence type="ECO:0008006" key="6">
    <source>
        <dbReference type="Google" id="ProtNLM"/>
    </source>
</evidence>
<keyword evidence="1" id="KW-0238">DNA-binding</keyword>
<feature type="region of interest" description="Disordered" evidence="3">
    <location>
        <begin position="316"/>
        <end position="395"/>
    </location>
</feature>
<keyword evidence="5" id="KW-1185">Reference proteome</keyword>
<dbReference type="InterPro" id="IPR043502">
    <property type="entry name" value="DNA/RNA_pol_sf"/>
</dbReference>
<dbReference type="GO" id="GO:0006310">
    <property type="term" value="P:DNA recombination"/>
    <property type="evidence" value="ECO:0007669"/>
    <property type="project" value="UniProtKB-KW"/>
</dbReference>
<evidence type="ECO:0000313" key="4">
    <source>
        <dbReference type="EMBL" id="KAJ8347059.1"/>
    </source>
</evidence>
<dbReference type="PANTHER" id="PTHR35617">
    <property type="entry name" value="PHAGE_INTEGRASE DOMAIN-CONTAINING PROTEIN"/>
    <property type="match status" value="1"/>
</dbReference>
<dbReference type="Gene3D" id="1.10.443.10">
    <property type="entry name" value="Intergrase catalytic core"/>
    <property type="match status" value="1"/>
</dbReference>